<evidence type="ECO:0000256" key="10">
    <source>
        <dbReference type="ARBA" id="ARBA00022915"/>
    </source>
</evidence>
<dbReference type="AlphaFoldDB" id="L1Q451"/>
<accession>L1Q451</accession>
<proteinExistence type="inferred from homology"/>
<keyword evidence="6 14" id="KW-0808">Transferase</keyword>
<dbReference type="Pfam" id="PF00696">
    <property type="entry name" value="AA_kinase"/>
    <property type="match status" value="1"/>
</dbReference>
<dbReference type="SUPFAM" id="SSF55021">
    <property type="entry name" value="ACT-like"/>
    <property type="match status" value="2"/>
</dbReference>
<feature type="domain" description="ACT" evidence="16">
    <location>
        <begin position="376"/>
        <end position="436"/>
    </location>
</feature>
<keyword evidence="11" id="KW-0457">Lysine biosynthesis</keyword>
<dbReference type="GO" id="GO:0019877">
    <property type="term" value="P:diaminopimelate biosynthetic process"/>
    <property type="evidence" value="ECO:0007669"/>
    <property type="project" value="UniProtKB-KW"/>
</dbReference>
<dbReference type="InterPro" id="IPR002912">
    <property type="entry name" value="ACT_dom"/>
</dbReference>
<feature type="binding site" evidence="13">
    <location>
        <position position="116"/>
    </location>
    <ligand>
        <name>substrate</name>
    </ligand>
</feature>
<reference evidence="17 18" key="1">
    <citation type="submission" date="2012-05" db="EMBL/GenBank/DDBJ databases">
        <authorList>
            <person name="Weinstock G."/>
            <person name="Sodergren E."/>
            <person name="Lobos E.A."/>
            <person name="Fulton L."/>
            <person name="Fulton R."/>
            <person name="Courtney L."/>
            <person name="Fronick C."/>
            <person name="O'Laughlin M."/>
            <person name="Godfrey J."/>
            <person name="Wilson R.M."/>
            <person name="Miner T."/>
            <person name="Farmer C."/>
            <person name="Delehaunty K."/>
            <person name="Cordes M."/>
            <person name="Minx P."/>
            <person name="Tomlinson C."/>
            <person name="Chen J."/>
            <person name="Wollam A."/>
            <person name="Pepin K.H."/>
            <person name="Bhonagiri V."/>
            <person name="Zhang X."/>
            <person name="Suruliraj S."/>
            <person name="Warren W."/>
            <person name="Mitreva M."/>
            <person name="Mardis E.R."/>
            <person name="Wilson R.K."/>
        </authorList>
    </citation>
    <scope>NUCLEOTIDE SEQUENCE [LARGE SCALE GENOMIC DNA]</scope>
    <source>
        <strain evidence="17 18">DSM 1785</strain>
    </source>
</reference>
<comment type="function">
    <text evidence="1">Catalyzes the phosphorylation of the beta-carboxyl group of aspartic acid with ATP to yield 4-phospho-L-aspartate, which is involved in the branched biosynthetic pathway leading to the biosynthesis of amino acids threonine, isoleucine and methionine.</text>
</comment>
<comment type="pathway">
    <text evidence="2 15">Amino-acid biosynthesis; L-lysine biosynthesis via DAP pathway; (S)-tetrahydrodipicolinate from L-aspartate: step 1/4.</text>
</comment>
<keyword evidence="8 14" id="KW-0418">Kinase</keyword>
<dbReference type="Proteomes" id="UP000010420">
    <property type="component" value="Unassembled WGS sequence"/>
</dbReference>
<evidence type="ECO:0000256" key="7">
    <source>
        <dbReference type="ARBA" id="ARBA00022741"/>
    </source>
</evidence>
<dbReference type="FunFam" id="3.30.2130.10:FF:000001">
    <property type="entry name" value="Bifunctional aspartokinase/homoserine dehydrogenase"/>
    <property type="match status" value="1"/>
</dbReference>
<comment type="caution">
    <text evidence="17">The sequence shown here is derived from an EMBL/GenBank/DDBJ whole genome shotgun (WGS) entry which is preliminary data.</text>
</comment>
<dbReference type="Gene3D" id="3.40.1160.10">
    <property type="entry name" value="Acetylglutamate kinase-like"/>
    <property type="match status" value="1"/>
</dbReference>
<feature type="binding site" evidence="13">
    <location>
        <begin position="207"/>
        <end position="208"/>
    </location>
    <ligand>
        <name>ATP</name>
        <dbReference type="ChEBI" id="CHEBI:30616"/>
    </ligand>
</feature>
<keyword evidence="15" id="KW-0028">Amino-acid biosynthesis</keyword>
<evidence type="ECO:0000256" key="6">
    <source>
        <dbReference type="ARBA" id="ARBA00022679"/>
    </source>
</evidence>
<protein>
    <recommendedName>
        <fullName evidence="14">Aspartokinase</fullName>
        <ecNumber evidence="14">2.7.2.4</ecNumber>
    </recommendedName>
</protein>
<evidence type="ECO:0000256" key="5">
    <source>
        <dbReference type="ARBA" id="ARBA00010122"/>
    </source>
</evidence>
<evidence type="ECO:0000256" key="11">
    <source>
        <dbReference type="ARBA" id="ARBA00023154"/>
    </source>
</evidence>
<evidence type="ECO:0000256" key="15">
    <source>
        <dbReference type="RuleBase" id="RU004249"/>
    </source>
</evidence>
<dbReference type="EC" id="2.7.2.4" evidence="14"/>
<dbReference type="PANTHER" id="PTHR21499">
    <property type="entry name" value="ASPARTATE KINASE"/>
    <property type="match status" value="1"/>
</dbReference>
<evidence type="ECO:0000256" key="9">
    <source>
        <dbReference type="ARBA" id="ARBA00022840"/>
    </source>
</evidence>
<dbReference type="NCBIfam" id="TIGR00657">
    <property type="entry name" value="asp_kinases"/>
    <property type="match status" value="1"/>
</dbReference>
<dbReference type="STRING" id="545697.HMPREF0216_03143"/>
<dbReference type="OrthoDB" id="9799110at2"/>
<feature type="binding site" evidence="13">
    <location>
        <begin position="7"/>
        <end position="10"/>
    </location>
    <ligand>
        <name>ATP</name>
        <dbReference type="ChEBI" id="CHEBI:30616"/>
    </ligand>
</feature>
<evidence type="ECO:0000256" key="3">
    <source>
        <dbReference type="ARBA" id="ARBA00004986"/>
    </source>
</evidence>
<keyword evidence="10" id="KW-0220">Diaminopimelate biosynthesis</keyword>
<dbReference type="InterPro" id="IPR045865">
    <property type="entry name" value="ACT-like_dom_sf"/>
</dbReference>
<evidence type="ECO:0000313" key="18">
    <source>
        <dbReference type="Proteomes" id="UP000010420"/>
    </source>
</evidence>
<evidence type="ECO:0000256" key="13">
    <source>
        <dbReference type="PIRSR" id="PIRSR000726-1"/>
    </source>
</evidence>
<dbReference type="UniPathway" id="UPA00050">
    <property type="reaction ID" value="UER00461"/>
</dbReference>
<comment type="pathway">
    <text evidence="3 15">Amino-acid biosynthesis; L-methionine biosynthesis via de novo pathway; L-homoserine from L-aspartate: step 1/3.</text>
</comment>
<dbReference type="RefSeq" id="WP_005215759.1">
    <property type="nucleotide sequence ID" value="NZ_KB291705.1"/>
</dbReference>
<evidence type="ECO:0000313" key="17">
    <source>
        <dbReference type="EMBL" id="EKY22779.1"/>
    </source>
</evidence>
<dbReference type="NCBIfam" id="NF006540">
    <property type="entry name" value="PRK09034.1"/>
    <property type="match status" value="1"/>
</dbReference>
<evidence type="ECO:0000256" key="4">
    <source>
        <dbReference type="ARBA" id="ARBA00005139"/>
    </source>
</evidence>
<dbReference type="GO" id="GO:0004072">
    <property type="term" value="F:aspartate kinase activity"/>
    <property type="evidence" value="ECO:0007669"/>
    <property type="project" value="UniProtKB-EC"/>
</dbReference>
<dbReference type="InterPro" id="IPR018042">
    <property type="entry name" value="Aspartate_kinase_CS"/>
</dbReference>
<dbReference type="UniPathway" id="UPA00051">
    <property type="reaction ID" value="UER00462"/>
</dbReference>
<dbReference type="PIRSF" id="PIRSF000726">
    <property type="entry name" value="Asp_kin"/>
    <property type="match status" value="1"/>
</dbReference>
<dbReference type="EMBL" id="AMEZ01000120">
    <property type="protein sequence ID" value="EKY22779.1"/>
    <property type="molecule type" value="Genomic_DNA"/>
</dbReference>
<dbReference type="InterPro" id="IPR036393">
    <property type="entry name" value="AceGlu_kinase-like_sf"/>
</dbReference>
<comment type="pathway">
    <text evidence="4 15">Amino-acid biosynthesis; L-threonine biosynthesis; L-threonine from L-aspartate: step 1/5.</text>
</comment>
<dbReference type="HOGENOM" id="CLU_009116_6_2_9"/>
<name>L1Q451_9CLOT</name>
<dbReference type="eggNOG" id="COG0527">
    <property type="taxonomic scope" value="Bacteria"/>
</dbReference>
<dbReference type="PROSITE" id="PS51671">
    <property type="entry name" value="ACT"/>
    <property type="match status" value="1"/>
</dbReference>
<dbReference type="CDD" id="cd04916">
    <property type="entry name" value="ACT_AKiii-YclM-BS_2"/>
    <property type="match status" value="1"/>
</dbReference>
<feature type="binding site" evidence="13">
    <location>
        <position position="51"/>
    </location>
    <ligand>
        <name>substrate</name>
    </ligand>
</feature>
<evidence type="ECO:0000256" key="12">
    <source>
        <dbReference type="ARBA" id="ARBA00047872"/>
    </source>
</evidence>
<organism evidence="17 18">
    <name type="scientific">Clostridium celatum DSM 1785</name>
    <dbReference type="NCBI Taxonomy" id="545697"/>
    <lineage>
        <taxon>Bacteria</taxon>
        <taxon>Bacillati</taxon>
        <taxon>Bacillota</taxon>
        <taxon>Clostridia</taxon>
        <taxon>Eubacteriales</taxon>
        <taxon>Clostridiaceae</taxon>
        <taxon>Clostridium</taxon>
    </lineage>
</organism>
<dbReference type="Pfam" id="PF22468">
    <property type="entry name" value="ACT_9"/>
    <property type="match status" value="1"/>
</dbReference>
<dbReference type="UniPathway" id="UPA00034">
    <property type="reaction ID" value="UER00015"/>
</dbReference>
<dbReference type="GO" id="GO:0009089">
    <property type="term" value="P:lysine biosynthetic process via diaminopimelate"/>
    <property type="evidence" value="ECO:0007669"/>
    <property type="project" value="UniProtKB-UniPathway"/>
</dbReference>
<gene>
    <name evidence="17" type="ORF">HMPREF0216_03143</name>
</gene>
<dbReference type="InterPro" id="IPR001341">
    <property type="entry name" value="Asp_kinase"/>
</dbReference>
<feature type="binding site" evidence="13">
    <location>
        <position position="218"/>
    </location>
    <ligand>
        <name>ATP</name>
        <dbReference type="ChEBI" id="CHEBI:30616"/>
    </ligand>
</feature>
<dbReference type="CDD" id="cd04911">
    <property type="entry name" value="ACT_AKiii-YclM-BS_1"/>
    <property type="match status" value="1"/>
</dbReference>
<dbReference type="SUPFAM" id="SSF53633">
    <property type="entry name" value="Carbamate kinase-like"/>
    <property type="match status" value="1"/>
</dbReference>
<dbReference type="PANTHER" id="PTHR21499:SF67">
    <property type="entry name" value="ASPARTOKINASE 3"/>
    <property type="match status" value="1"/>
</dbReference>
<dbReference type="InterPro" id="IPR001048">
    <property type="entry name" value="Asp/Glu/Uridylate_kinase"/>
</dbReference>
<comment type="similarity">
    <text evidence="5 14">Belongs to the aspartokinase family.</text>
</comment>
<keyword evidence="7 13" id="KW-0547">Nucleotide-binding</keyword>
<keyword evidence="9 13" id="KW-0067">ATP-binding</keyword>
<evidence type="ECO:0000259" key="16">
    <source>
        <dbReference type="PROSITE" id="PS51671"/>
    </source>
</evidence>
<evidence type="ECO:0000256" key="8">
    <source>
        <dbReference type="ARBA" id="ARBA00022777"/>
    </source>
</evidence>
<dbReference type="InterPro" id="IPR005260">
    <property type="entry name" value="Asp_kin_monofn"/>
</dbReference>
<sequence length="436" mass="48073">MNIIVTKFGGSSLADATQFKKVKNILEENHNRKYIIPSAPGKRFSKDFKITDLLYLCHAHVKSSIPLDDVFKLIAERYKGIADELNLSIDLEYHLNIIKENIENGASMDYAASRGEYLNGLILANYLNIDFIDAKDVIKFDNHGSLNSEKTYSLLKDKLSTCKRAVIPGFYGSNENGDIVTFSRGGSDVTGALVAASLNVDLYENWTDVSGFLMADPRIVESPKKIKTITYGELRELSYMGASVLHEDAVFPVRNAGIPINIRNTNNPEDEGTLIVNEKDIHTNTITGIAGKQNFTVISIEKAMMNSELGFCRKVLTILEQHGISFENMPSGIDTVCVVISDANLKNKTNIVVDEIKRSCNPDSIVVYPNMALIATVGSGMAYTKGVASKIFTALSDADINIRMIDQGSSEINILVGIENEDFEKGINAIYKVFNN</sequence>
<evidence type="ECO:0000256" key="1">
    <source>
        <dbReference type="ARBA" id="ARBA00003121"/>
    </source>
</evidence>
<dbReference type="GO" id="GO:0005829">
    <property type="term" value="C:cytosol"/>
    <property type="evidence" value="ECO:0007669"/>
    <property type="project" value="TreeGrafter"/>
</dbReference>
<comment type="catalytic activity">
    <reaction evidence="12 14">
        <text>L-aspartate + ATP = 4-phospho-L-aspartate + ADP</text>
        <dbReference type="Rhea" id="RHEA:23776"/>
        <dbReference type="ChEBI" id="CHEBI:29991"/>
        <dbReference type="ChEBI" id="CHEBI:30616"/>
        <dbReference type="ChEBI" id="CHEBI:57535"/>
        <dbReference type="ChEBI" id="CHEBI:456216"/>
        <dbReference type="EC" id="2.7.2.4"/>
    </reaction>
</comment>
<dbReference type="PATRIC" id="fig|545697.3.peg.3076"/>
<keyword evidence="18" id="KW-1185">Reference proteome</keyword>
<dbReference type="InterPro" id="IPR054352">
    <property type="entry name" value="ACT_Aspartokinase"/>
</dbReference>
<evidence type="ECO:0000256" key="2">
    <source>
        <dbReference type="ARBA" id="ARBA00004766"/>
    </source>
</evidence>
<dbReference type="GO" id="GO:0005524">
    <property type="term" value="F:ATP binding"/>
    <property type="evidence" value="ECO:0007669"/>
    <property type="project" value="UniProtKB-KW"/>
</dbReference>
<dbReference type="PROSITE" id="PS00324">
    <property type="entry name" value="ASPARTOKINASE"/>
    <property type="match status" value="1"/>
</dbReference>
<dbReference type="Gene3D" id="3.30.2130.10">
    <property type="entry name" value="VC0802-like"/>
    <property type="match status" value="1"/>
</dbReference>
<evidence type="ECO:0000256" key="14">
    <source>
        <dbReference type="RuleBase" id="RU003448"/>
    </source>
</evidence>
<dbReference type="GO" id="GO:0009088">
    <property type="term" value="P:threonine biosynthetic process"/>
    <property type="evidence" value="ECO:0007669"/>
    <property type="project" value="UniProtKB-UniPathway"/>
</dbReference>
<dbReference type="GO" id="GO:0009090">
    <property type="term" value="P:homoserine biosynthetic process"/>
    <property type="evidence" value="ECO:0007669"/>
    <property type="project" value="TreeGrafter"/>
</dbReference>